<evidence type="ECO:0000256" key="9">
    <source>
        <dbReference type="ARBA" id="ARBA00022679"/>
    </source>
</evidence>
<dbReference type="SUPFAM" id="SSF56601">
    <property type="entry name" value="beta-lactamase/transpeptidase-like"/>
    <property type="match status" value="1"/>
</dbReference>
<evidence type="ECO:0000313" key="23">
    <source>
        <dbReference type="Proteomes" id="UP000069632"/>
    </source>
</evidence>
<dbReference type="NCBIfam" id="TIGR02074">
    <property type="entry name" value="PBP_1a_fam"/>
    <property type="match status" value="1"/>
</dbReference>
<comment type="catalytic activity">
    <reaction evidence="16">
        <text>Preferential cleavage: (Ac)2-L-Lys-D-Ala-|-D-Ala. Also transpeptidation of peptidyl-alanyl moieties that are N-acyl substituents of D-alanine.</text>
        <dbReference type="EC" id="3.4.16.4"/>
    </reaction>
</comment>
<dbReference type="GO" id="GO:0005886">
    <property type="term" value="C:plasma membrane"/>
    <property type="evidence" value="ECO:0007669"/>
    <property type="project" value="UniProtKB-SubCell"/>
</dbReference>
<keyword evidence="19" id="KW-0812">Transmembrane</keyword>
<gene>
    <name evidence="22" type="primary">ponA</name>
    <name evidence="22" type="ORF">ERS672216_00667</name>
</gene>
<keyword evidence="19" id="KW-1133">Transmembrane helix</keyword>
<keyword evidence="6" id="KW-0121">Carboxypeptidase</keyword>
<dbReference type="InterPro" id="IPR001460">
    <property type="entry name" value="PCN-bd_Tpept"/>
</dbReference>
<keyword evidence="10" id="KW-0378">Hydrolase</keyword>
<feature type="domain" description="Penicillin-binding protein transpeptidase" evidence="20">
    <location>
        <begin position="318"/>
        <end position="586"/>
    </location>
</feature>
<evidence type="ECO:0000256" key="4">
    <source>
        <dbReference type="ARBA" id="ARBA00007739"/>
    </source>
</evidence>
<organism evidence="22 23">
    <name type="scientific">Campylobacter geochelonis</name>
    <dbReference type="NCBI Taxonomy" id="1780362"/>
    <lineage>
        <taxon>Bacteria</taxon>
        <taxon>Pseudomonadati</taxon>
        <taxon>Campylobacterota</taxon>
        <taxon>Epsilonproteobacteria</taxon>
        <taxon>Campylobacterales</taxon>
        <taxon>Campylobacteraceae</taxon>
        <taxon>Campylobacter</taxon>
    </lineage>
</organism>
<protein>
    <submittedName>
        <fullName evidence="22">Penicillin-binding protein 1A (PBP-1a) (PBP1a) (Penicillin-bindingprotein A)</fullName>
        <ecNumber evidence="22">2.4.2.-</ecNumber>
    </submittedName>
</protein>
<feature type="domain" description="Glycosyl transferase family 51" evidence="21">
    <location>
        <begin position="51"/>
        <end position="225"/>
    </location>
</feature>
<keyword evidence="12" id="KW-0573">Peptidoglycan synthesis</keyword>
<dbReference type="OrthoDB" id="9766909at2"/>
<keyword evidence="8 22" id="KW-0328">Glycosyltransferase</keyword>
<sequence>MIRFLFSFFVMCVFAVGGVFMYFYSEVKYDMDSIVNYHPTLTTQIYDRNDKLIANVFEGENRVYVTYKEIPGRVIEALVAIEDTNFFEHKGINLEAIFRAIIKDIETMSFAQGASTITQQLIKNVALSNEKKIDRKIKEFILAMKLENELSKEQILERYFNEVYFGHGYYGIKTASLGYFHKELNELSLKEISMLVGLPKAPSSYDPTKHLDLSLSRANRVITRMYEIGWIGRDEYEVGLKEEPVVYDDSLTQNKAPYVVDEVIKEANRFLPNLRTGGYKIYTSVDLEVQDMARKSLVDGYNEILKRNKDANASILNGAITVTDPLTGDILALVGGVDYAKSNFNRATQSKRQTGSSFKPFIYQIALNEGYSPVSEVADIPRSFDDGSNKEWNPKNFGKKYDGYITMREALKKSRNLATVNLMYSLGVENVINKLRDAGFRNMPYALSVALGSYGISPLEYSRFYSMFAGGGVATTPKFIKKAVSFTGNETLFEAEKTRITQPEQAYLVVNMMQEVVNSGTARRAKVKGIQVAGKTGTSNDSIDTWFCGYTPEVLVIIWYGNDNYTPMRNVETGGRTAAPVFAEFMNKYLEAFPETKRNFKVPSGVFHKIYKGKDELYTKTSPLPTQDTLPQDIGYSDGTGGGSSLLF</sequence>
<feature type="region of interest" description="Disordered" evidence="18">
    <location>
        <begin position="622"/>
        <end position="648"/>
    </location>
</feature>
<evidence type="ECO:0000256" key="6">
    <source>
        <dbReference type="ARBA" id="ARBA00022645"/>
    </source>
</evidence>
<dbReference type="EMBL" id="FIZP01000002">
    <property type="protein sequence ID" value="CZE47005.1"/>
    <property type="molecule type" value="Genomic_DNA"/>
</dbReference>
<evidence type="ECO:0000256" key="11">
    <source>
        <dbReference type="ARBA" id="ARBA00022960"/>
    </source>
</evidence>
<evidence type="ECO:0000259" key="20">
    <source>
        <dbReference type="Pfam" id="PF00905"/>
    </source>
</evidence>
<dbReference type="SUPFAM" id="SSF53955">
    <property type="entry name" value="Lysozyme-like"/>
    <property type="match status" value="1"/>
</dbReference>
<evidence type="ECO:0000256" key="7">
    <source>
        <dbReference type="ARBA" id="ARBA00022670"/>
    </source>
</evidence>
<evidence type="ECO:0000256" key="2">
    <source>
        <dbReference type="ARBA" id="ARBA00004752"/>
    </source>
</evidence>
<dbReference type="PANTHER" id="PTHR32282:SF11">
    <property type="entry name" value="PENICILLIN-BINDING PROTEIN 1B"/>
    <property type="match status" value="1"/>
</dbReference>
<evidence type="ECO:0000256" key="16">
    <source>
        <dbReference type="ARBA" id="ARBA00034000"/>
    </source>
</evidence>
<dbReference type="Proteomes" id="UP000069632">
    <property type="component" value="Unassembled WGS sequence"/>
</dbReference>
<evidence type="ECO:0000259" key="21">
    <source>
        <dbReference type="Pfam" id="PF00912"/>
    </source>
</evidence>
<proteinExistence type="inferred from homology"/>
<dbReference type="GO" id="GO:0030288">
    <property type="term" value="C:outer membrane-bounded periplasmic space"/>
    <property type="evidence" value="ECO:0007669"/>
    <property type="project" value="TreeGrafter"/>
</dbReference>
<dbReference type="Pfam" id="PF00905">
    <property type="entry name" value="Transpeptidase"/>
    <property type="match status" value="1"/>
</dbReference>
<evidence type="ECO:0000256" key="14">
    <source>
        <dbReference type="ARBA" id="ARBA00023268"/>
    </source>
</evidence>
<reference evidence="22 23" key="1">
    <citation type="submission" date="2016-02" db="EMBL/GenBank/DDBJ databases">
        <authorList>
            <consortium name="Pathogen Informatics"/>
        </authorList>
    </citation>
    <scope>NUCLEOTIDE SEQUENCE [LARGE SCALE GENOMIC DNA]</scope>
    <source>
        <strain evidence="22 23">RC20</strain>
    </source>
</reference>
<dbReference type="GO" id="GO:0009002">
    <property type="term" value="F:serine-type D-Ala-D-Ala carboxypeptidase activity"/>
    <property type="evidence" value="ECO:0007669"/>
    <property type="project" value="UniProtKB-EC"/>
</dbReference>
<dbReference type="PANTHER" id="PTHR32282">
    <property type="entry name" value="BINDING PROTEIN TRANSPEPTIDASE, PUTATIVE-RELATED"/>
    <property type="match status" value="1"/>
</dbReference>
<dbReference type="InterPro" id="IPR001264">
    <property type="entry name" value="Glyco_trans_51"/>
</dbReference>
<evidence type="ECO:0000256" key="17">
    <source>
        <dbReference type="ARBA" id="ARBA00049902"/>
    </source>
</evidence>
<evidence type="ECO:0000256" key="5">
    <source>
        <dbReference type="ARBA" id="ARBA00022475"/>
    </source>
</evidence>
<dbReference type="InterPro" id="IPR012338">
    <property type="entry name" value="Beta-lactam/transpept-like"/>
</dbReference>
<dbReference type="GO" id="GO:0006508">
    <property type="term" value="P:proteolysis"/>
    <property type="evidence" value="ECO:0007669"/>
    <property type="project" value="UniProtKB-KW"/>
</dbReference>
<keyword evidence="11" id="KW-0133">Cell shape</keyword>
<comment type="pathway">
    <text evidence="2">Cell wall biogenesis; peptidoglycan biosynthesis.</text>
</comment>
<dbReference type="InterPro" id="IPR023346">
    <property type="entry name" value="Lysozyme-like_dom_sf"/>
</dbReference>
<evidence type="ECO:0000256" key="8">
    <source>
        <dbReference type="ARBA" id="ARBA00022676"/>
    </source>
</evidence>
<dbReference type="RefSeq" id="WP_106381568.1">
    <property type="nucleotide sequence ID" value="NZ_CP053844.1"/>
</dbReference>
<evidence type="ECO:0000256" key="19">
    <source>
        <dbReference type="SAM" id="Phobius"/>
    </source>
</evidence>
<evidence type="ECO:0000256" key="1">
    <source>
        <dbReference type="ARBA" id="ARBA00004236"/>
    </source>
</evidence>
<feature type="transmembrane region" description="Helical" evidence="19">
    <location>
        <begin position="5"/>
        <end position="24"/>
    </location>
</feature>
<dbReference type="EC" id="2.4.2.-" evidence="22"/>
<keyword evidence="23" id="KW-1185">Reference proteome</keyword>
<evidence type="ECO:0000256" key="18">
    <source>
        <dbReference type="SAM" id="MobiDB-lite"/>
    </source>
</evidence>
<accession>A0A128EDH0</accession>
<dbReference type="Gene3D" id="3.40.710.10">
    <property type="entry name" value="DD-peptidase/beta-lactamase superfamily"/>
    <property type="match status" value="1"/>
</dbReference>
<dbReference type="UniPathway" id="UPA00219"/>
<keyword evidence="15" id="KW-0961">Cell wall biogenesis/degradation</keyword>
<name>A0A128EDH0_9BACT</name>
<comment type="similarity">
    <text evidence="4">In the N-terminal section; belongs to the glycosyltransferase 51 family.</text>
</comment>
<keyword evidence="13 19" id="KW-0472">Membrane</keyword>
<evidence type="ECO:0000256" key="13">
    <source>
        <dbReference type="ARBA" id="ARBA00023136"/>
    </source>
</evidence>
<dbReference type="GO" id="GO:0008658">
    <property type="term" value="F:penicillin binding"/>
    <property type="evidence" value="ECO:0007669"/>
    <property type="project" value="InterPro"/>
</dbReference>
<dbReference type="AlphaFoldDB" id="A0A128EDH0"/>
<dbReference type="GO" id="GO:0008360">
    <property type="term" value="P:regulation of cell shape"/>
    <property type="evidence" value="ECO:0007669"/>
    <property type="project" value="UniProtKB-KW"/>
</dbReference>
<comment type="subcellular location">
    <subcellularLocation>
        <location evidence="1">Cell membrane</location>
    </subcellularLocation>
</comment>
<keyword evidence="14" id="KW-0511">Multifunctional enzyme</keyword>
<dbReference type="FunFam" id="1.10.3810.10:FF:000001">
    <property type="entry name" value="Penicillin-binding protein 1A"/>
    <property type="match status" value="1"/>
</dbReference>
<comment type="similarity">
    <text evidence="3">In the C-terminal section; belongs to the transpeptidase family.</text>
</comment>
<dbReference type="GO" id="GO:0071555">
    <property type="term" value="P:cell wall organization"/>
    <property type="evidence" value="ECO:0007669"/>
    <property type="project" value="UniProtKB-KW"/>
</dbReference>
<evidence type="ECO:0000256" key="3">
    <source>
        <dbReference type="ARBA" id="ARBA00007090"/>
    </source>
</evidence>
<feature type="compositionally biased region" description="Gly residues" evidence="18">
    <location>
        <begin position="638"/>
        <end position="648"/>
    </location>
</feature>
<dbReference type="InterPro" id="IPR036950">
    <property type="entry name" value="PBP_transglycosylase"/>
</dbReference>
<dbReference type="GO" id="GO:0009252">
    <property type="term" value="P:peptidoglycan biosynthetic process"/>
    <property type="evidence" value="ECO:0007669"/>
    <property type="project" value="UniProtKB-UniPathway"/>
</dbReference>
<dbReference type="InterPro" id="IPR050396">
    <property type="entry name" value="Glycosyltr_51/Transpeptidase"/>
</dbReference>
<keyword evidence="7" id="KW-0645">Protease</keyword>
<keyword evidence="5" id="KW-1003">Cell membrane</keyword>
<evidence type="ECO:0000313" key="22">
    <source>
        <dbReference type="EMBL" id="CZE47005.1"/>
    </source>
</evidence>
<dbReference type="Gene3D" id="1.10.3810.10">
    <property type="entry name" value="Biosynthetic peptidoglycan transglycosylase-like"/>
    <property type="match status" value="1"/>
</dbReference>
<evidence type="ECO:0000256" key="10">
    <source>
        <dbReference type="ARBA" id="ARBA00022801"/>
    </source>
</evidence>
<evidence type="ECO:0000256" key="15">
    <source>
        <dbReference type="ARBA" id="ARBA00023316"/>
    </source>
</evidence>
<comment type="catalytic activity">
    <reaction evidence="17">
        <text>[GlcNAc-(1-&gt;4)-Mur2Ac(oyl-L-Ala-gamma-D-Glu-L-Lys-D-Ala-D-Ala)](n)-di-trans,octa-cis-undecaprenyl diphosphate + beta-D-GlcNAc-(1-&gt;4)-Mur2Ac(oyl-L-Ala-gamma-D-Glu-L-Lys-D-Ala-D-Ala)-di-trans,octa-cis-undecaprenyl diphosphate = [GlcNAc-(1-&gt;4)-Mur2Ac(oyl-L-Ala-gamma-D-Glu-L-Lys-D-Ala-D-Ala)](n+1)-di-trans,octa-cis-undecaprenyl diphosphate + di-trans,octa-cis-undecaprenyl diphosphate + H(+)</text>
        <dbReference type="Rhea" id="RHEA:23708"/>
        <dbReference type="Rhea" id="RHEA-COMP:9602"/>
        <dbReference type="Rhea" id="RHEA-COMP:9603"/>
        <dbReference type="ChEBI" id="CHEBI:15378"/>
        <dbReference type="ChEBI" id="CHEBI:58405"/>
        <dbReference type="ChEBI" id="CHEBI:60033"/>
        <dbReference type="ChEBI" id="CHEBI:78435"/>
        <dbReference type="EC" id="2.4.99.28"/>
    </reaction>
</comment>
<keyword evidence="9 22" id="KW-0808">Transferase</keyword>
<evidence type="ECO:0000256" key="12">
    <source>
        <dbReference type="ARBA" id="ARBA00022984"/>
    </source>
</evidence>
<dbReference type="Pfam" id="PF00912">
    <property type="entry name" value="Transgly"/>
    <property type="match status" value="1"/>
</dbReference>
<dbReference type="GO" id="GO:0008955">
    <property type="term" value="F:peptidoglycan glycosyltransferase activity"/>
    <property type="evidence" value="ECO:0007669"/>
    <property type="project" value="UniProtKB-EC"/>
</dbReference>